<reference evidence="2" key="2">
    <citation type="submission" date="2015-01" db="EMBL/GenBank/DDBJ databases">
        <title>Evolutionary Origins and Diversification of the Mycorrhizal Mutualists.</title>
        <authorList>
            <consortium name="DOE Joint Genome Institute"/>
            <consortium name="Mycorrhizal Genomics Consortium"/>
            <person name="Kohler A."/>
            <person name="Kuo A."/>
            <person name="Nagy L.G."/>
            <person name="Floudas D."/>
            <person name="Copeland A."/>
            <person name="Barry K.W."/>
            <person name="Cichocki N."/>
            <person name="Veneault-Fourrey C."/>
            <person name="LaButti K."/>
            <person name="Lindquist E.A."/>
            <person name="Lipzen A."/>
            <person name="Lundell T."/>
            <person name="Morin E."/>
            <person name="Murat C."/>
            <person name="Riley R."/>
            <person name="Ohm R."/>
            <person name="Sun H."/>
            <person name="Tunlid A."/>
            <person name="Henrissat B."/>
            <person name="Grigoriev I.V."/>
            <person name="Hibbett D.S."/>
            <person name="Martin F."/>
        </authorList>
    </citation>
    <scope>NUCLEOTIDE SEQUENCE [LARGE SCALE GENOMIC DNA]</scope>
    <source>
        <strain evidence="2">h7</strain>
    </source>
</reference>
<dbReference type="Proteomes" id="UP000053424">
    <property type="component" value="Unassembled WGS sequence"/>
</dbReference>
<dbReference type="HOGENOM" id="CLU_2306495_0_0_1"/>
<dbReference type="AlphaFoldDB" id="A0A0C3BTC7"/>
<dbReference type="EMBL" id="KN831822">
    <property type="protein sequence ID" value="KIM35349.1"/>
    <property type="molecule type" value="Genomic_DNA"/>
</dbReference>
<proteinExistence type="predicted"/>
<accession>A0A0C3BTC7</accession>
<evidence type="ECO:0000313" key="2">
    <source>
        <dbReference type="Proteomes" id="UP000053424"/>
    </source>
</evidence>
<name>A0A0C3BTC7_HEBCY</name>
<keyword evidence="2" id="KW-1185">Reference proteome</keyword>
<reference evidence="1 2" key="1">
    <citation type="submission" date="2014-04" db="EMBL/GenBank/DDBJ databases">
        <authorList>
            <consortium name="DOE Joint Genome Institute"/>
            <person name="Kuo A."/>
            <person name="Gay G."/>
            <person name="Dore J."/>
            <person name="Kohler A."/>
            <person name="Nagy L.G."/>
            <person name="Floudas D."/>
            <person name="Copeland A."/>
            <person name="Barry K.W."/>
            <person name="Cichocki N."/>
            <person name="Veneault-Fourrey C."/>
            <person name="LaButti K."/>
            <person name="Lindquist E.A."/>
            <person name="Lipzen A."/>
            <person name="Lundell T."/>
            <person name="Morin E."/>
            <person name="Murat C."/>
            <person name="Sun H."/>
            <person name="Tunlid A."/>
            <person name="Henrissat B."/>
            <person name="Grigoriev I.V."/>
            <person name="Hibbett D.S."/>
            <person name="Martin F."/>
            <person name="Nordberg H.P."/>
            <person name="Cantor M.N."/>
            <person name="Hua S.X."/>
        </authorList>
    </citation>
    <scope>NUCLEOTIDE SEQUENCE [LARGE SCALE GENOMIC DNA]</scope>
    <source>
        <strain evidence="2">h7</strain>
    </source>
</reference>
<protein>
    <submittedName>
        <fullName evidence="1">Uncharacterized protein</fullName>
    </submittedName>
</protein>
<organism evidence="1 2">
    <name type="scientific">Hebeloma cylindrosporum</name>
    <dbReference type="NCBI Taxonomy" id="76867"/>
    <lineage>
        <taxon>Eukaryota</taxon>
        <taxon>Fungi</taxon>
        <taxon>Dikarya</taxon>
        <taxon>Basidiomycota</taxon>
        <taxon>Agaricomycotina</taxon>
        <taxon>Agaricomycetes</taxon>
        <taxon>Agaricomycetidae</taxon>
        <taxon>Agaricales</taxon>
        <taxon>Agaricineae</taxon>
        <taxon>Hymenogastraceae</taxon>
        <taxon>Hebeloma</taxon>
    </lineage>
</organism>
<sequence length="100" mass="10471">MNLGLTPGAFYLPLVPHPTLQAAFPRACLPFGGLVNYPLHPEMRFTHRSIIALLSAFSLASLASASATPALKRASPTTSSGPVSSSLLAPRLAERCTAVK</sequence>
<evidence type="ECO:0000313" key="1">
    <source>
        <dbReference type="EMBL" id="KIM35349.1"/>
    </source>
</evidence>
<gene>
    <name evidence="1" type="ORF">M413DRAFT_32542</name>
</gene>